<dbReference type="PANTHER" id="PTHR12300:SF117">
    <property type="entry name" value="LP05237P-RELATED"/>
    <property type="match status" value="1"/>
</dbReference>
<dbReference type="GO" id="GO:0071786">
    <property type="term" value="P:endoplasmic reticulum tubular network organization"/>
    <property type="evidence" value="ECO:0000318"/>
    <property type="project" value="GO_Central"/>
</dbReference>
<dbReference type="InParanoid" id="T1FYA6"/>
<dbReference type="EnsemblMetazoa" id="HelroT65616">
    <property type="protein sequence ID" value="HelroP65616"/>
    <property type="gene ID" value="HelroG65616"/>
</dbReference>
<keyword evidence="1" id="KW-1133">Transmembrane helix</keyword>
<keyword evidence="1" id="KW-0812">Transmembrane</keyword>
<dbReference type="RefSeq" id="XP_009019618.1">
    <property type="nucleotide sequence ID" value="XM_009021370.1"/>
</dbReference>
<proteinExistence type="inferred from homology"/>
<evidence type="ECO:0000256" key="1">
    <source>
        <dbReference type="RuleBase" id="RU362006"/>
    </source>
</evidence>
<name>T1FYA6_HELRO</name>
<dbReference type="GeneID" id="20213804"/>
<dbReference type="AlphaFoldDB" id="T1FYA6"/>
<reference evidence="4" key="3">
    <citation type="submission" date="2015-06" db="UniProtKB">
        <authorList>
            <consortium name="EnsemblMetazoa"/>
        </authorList>
    </citation>
    <scope>IDENTIFICATION</scope>
</reference>
<protein>
    <recommendedName>
        <fullName evidence="1">Receptor expression-enhancing protein</fullName>
    </recommendedName>
</protein>
<evidence type="ECO:0000313" key="4">
    <source>
        <dbReference type="EnsemblMetazoa" id="HelroP65616"/>
    </source>
</evidence>
<dbReference type="PANTHER" id="PTHR12300">
    <property type="entry name" value="HVA22-LIKE PROTEINS"/>
    <property type="match status" value="1"/>
</dbReference>
<dbReference type="OrthoDB" id="10009287at2759"/>
<keyword evidence="1" id="KW-0472">Membrane</keyword>
<evidence type="ECO:0000313" key="3">
    <source>
        <dbReference type="EMBL" id="ESO02210.1"/>
    </source>
</evidence>
<dbReference type="InterPro" id="IPR004345">
    <property type="entry name" value="TB2_DP1_HVA22"/>
</dbReference>
<dbReference type="GO" id="GO:0005789">
    <property type="term" value="C:endoplasmic reticulum membrane"/>
    <property type="evidence" value="ECO:0000318"/>
    <property type="project" value="GO_Central"/>
</dbReference>
<keyword evidence="5" id="KW-1185">Reference proteome</keyword>
<feature type="transmembrane region" description="Helical" evidence="1">
    <location>
        <begin position="124"/>
        <end position="141"/>
    </location>
</feature>
<evidence type="ECO:0000313" key="5">
    <source>
        <dbReference type="Proteomes" id="UP000015101"/>
    </source>
</evidence>
<dbReference type="CTD" id="20213804"/>
<dbReference type="Proteomes" id="UP000015101">
    <property type="component" value="Unassembled WGS sequence"/>
</dbReference>
<evidence type="ECO:0000256" key="2">
    <source>
        <dbReference type="SAM" id="SignalP"/>
    </source>
</evidence>
<dbReference type="GO" id="GO:0005881">
    <property type="term" value="C:cytoplasmic microtubule"/>
    <property type="evidence" value="ECO:0000318"/>
    <property type="project" value="GO_Central"/>
</dbReference>
<keyword evidence="2" id="KW-0732">Signal</keyword>
<dbReference type="EMBL" id="AMQM01000823">
    <property type="status" value="NOT_ANNOTATED_CDS"/>
    <property type="molecule type" value="Genomic_DNA"/>
</dbReference>
<comment type="similarity">
    <text evidence="1">Belongs to the DP1 family.</text>
</comment>
<feature type="signal peptide" evidence="2">
    <location>
        <begin position="1"/>
        <end position="18"/>
    </location>
</feature>
<feature type="chain" id="PRO_5010981075" description="Receptor expression-enhancing protein" evidence="2">
    <location>
        <begin position="19"/>
        <end position="181"/>
    </location>
</feature>
<dbReference type="GO" id="GO:0071782">
    <property type="term" value="C:endoplasmic reticulum tubular network"/>
    <property type="evidence" value="ECO:0000318"/>
    <property type="project" value="GO_Central"/>
</dbReference>
<reference evidence="3 5" key="2">
    <citation type="journal article" date="2013" name="Nature">
        <title>Insights into bilaterian evolution from three spiralian genomes.</title>
        <authorList>
            <person name="Simakov O."/>
            <person name="Marletaz F."/>
            <person name="Cho S.J."/>
            <person name="Edsinger-Gonzales E."/>
            <person name="Havlak P."/>
            <person name="Hellsten U."/>
            <person name="Kuo D.H."/>
            <person name="Larsson T."/>
            <person name="Lv J."/>
            <person name="Arendt D."/>
            <person name="Savage R."/>
            <person name="Osoegawa K."/>
            <person name="de Jong P."/>
            <person name="Grimwood J."/>
            <person name="Chapman J.A."/>
            <person name="Shapiro H."/>
            <person name="Aerts A."/>
            <person name="Otillar R.P."/>
            <person name="Terry A.Y."/>
            <person name="Boore J.L."/>
            <person name="Grigoriev I.V."/>
            <person name="Lindberg D.R."/>
            <person name="Seaver E.C."/>
            <person name="Weisblat D.A."/>
            <person name="Putnam N.H."/>
            <person name="Rokhsar D.S."/>
        </authorList>
    </citation>
    <scope>NUCLEOTIDE SEQUENCE</scope>
</reference>
<dbReference type="eggNOG" id="KOG1726">
    <property type="taxonomic scope" value="Eukaryota"/>
</dbReference>
<gene>
    <name evidence="4" type="primary">20213804</name>
    <name evidence="3" type="ORF">HELRODRAFT_65616</name>
</gene>
<dbReference type="GO" id="GO:0008017">
    <property type="term" value="F:microtubule binding"/>
    <property type="evidence" value="ECO:0000318"/>
    <property type="project" value="GO_Central"/>
</dbReference>
<accession>T1FYA6</accession>
<dbReference type="EMBL" id="KB096742">
    <property type="protein sequence ID" value="ESO02210.1"/>
    <property type="molecule type" value="Genomic_DNA"/>
</dbReference>
<dbReference type="HOGENOM" id="CLU_028431_0_2_1"/>
<sequence>MFCSVLLITRLLFGTLYPAYCSYKAVKTKNVKEYVRWMMYWIVFAIFTCAETFADIFISWLPFYYEIKIFYVIWLMLPATRGATILYKKFIHPQLSKREEEIDKCIAKASDQGYSTLLNLGSKSFNFAASIVLATAIKVLSFKHYLFKRFHVITTATLIKHIIAFLNFVEIISSQGSEYLI</sequence>
<dbReference type="OMA" id="PYMSRHE"/>
<organism evidence="4 5">
    <name type="scientific">Helobdella robusta</name>
    <name type="common">Californian leech</name>
    <dbReference type="NCBI Taxonomy" id="6412"/>
    <lineage>
        <taxon>Eukaryota</taxon>
        <taxon>Metazoa</taxon>
        <taxon>Spiralia</taxon>
        <taxon>Lophotrochozoa</taxon>
        <taxon>Annelida</taxon>
        <taxon>Clitellata</taxon>
        <taxon>Hirudinea</taxon>
        <taxon>Rhynchobdellida</taxon>
        <taxon>Glossiphoniidae</taxon>
        <taxon>Helobdella</taxon>
    </lineage>
</organism>
<dbReference type="Pfam" id="PF03134">
    <property type="entry name" value="TB2_DP1_HVA22"/>
    <property type="match status" value="1"/>
</dbReference>
<comment type="subcellular location">
    <subcellularLocation>
        <location evidence="1">Membrane</location>
        <topology evidence="1">Multi-pass membrane protein</topology>
    </subcellularLocation>
</comment>
<reference evidence="5" key="1">
    <citation type="submission" date="2012-12" db="EMBL/GenBank/DDBJ databases">
        <authorList>
            <person name="Hellsten U."/>
            <person name="Grimwood J."/>
            <person name="Chapman J.A."/>
            <person name="Shapiro H."/>
            <person name="Aerts A."/>
            <person name="Otillar R.P."/>
            <person name="Terry A.Y."/>
            <person name="Boore J.L."/>
            <person name="Simakov O."/>
            <person name="Marletaz F."/>
            <person name="Cho S.-J."/>
            <person name="Edsinger-Gonzales E."/>
            <person name="Havlak P."/>
            <person name="Kuo D.-H."/>
            <person name="Larsson T."/>
            <person name="Lv J."/>
            <person name="Arendt D."/>
            <person name="Savage R."/>
            <person name="Osoegawa K."/>
            <person name="de Jong P."/>
            <person name="Lindberg D.R."/>
            <person name="Seaver E.C."/>
            <person name="Weisblat D.A."/>
            <person name="Putnam N.H."/>
            <person name="Grigoriev I.V."/>
            <person name="Rokhsar D.S."/>
        </authorList>
    </citation>
    <scope>NUCLEOTIDE SEQUENCE</scope>
</reference>
<feature type="transmembrane region" description="Helical" evidence="1">
    <location>
        <begin position="37"/>
        <end position="57"/>
    </location>
</feature>
<dbReference type="KEGG" id="hro:HELRODRAFT_65616"/>